<comment type="caution">
    <text evidence="1">The sequence shown here is derived from an EMBL/GenBank/DDBJ whole genome shotgun (WGS) entry which is preliminary data.</text>
</comment>
<organism evidence="1 2">
    <name type="scientific">Seiridium unicorne</name>
    <dbReference type="NCBI Taxonomy" id="138068"/>
    <lineage>
        <taxon>Eukaryota</taxon>
        <taxon>Fungi</taxon>
        <taxon>Dikarya</taxon>
        <taxon>Ascomycota</taxon>
        <taxon>Pezizomycotina</taxon>
        <taxon>Sordariomycetes</taxon>
        <taxon>Xylariomycetidae</taxon>
        <taxon>Amphisphaeriales</taxon>
        <taxon>Sporocadaceae</taxon>
        <taxon>Seiridium</taxon>
    </lineage>
</organism>
<gene>
    <name evidence="1" type="ORF">SUNI508_11196</name>
</gene>
<evidence type="ECO:0000313" key="1">
    <source>
        <dbReference type="EMBL" id="KAK9414486.1"/>
    </source>
</evidence>
<reference evidence="1 2" key="1">
    <citation type="journal article" date="2024" name="J. Plant Pathol.">
        <title>Sequence and assembly of the genome of Seiridium unicorne, isolate CBS 538.82, causal agent of cypress canker disease.</title>
        <authorList>
            <person name="Scali E."/>
            <person name="Rocca G.D."/>
            <person name="Danti R."/>
            <person name="Garbelotto M."/>
            <person name="Barberini S."/>
            <person name="Baroncelli R."/>
            <person name="Emiliani G."/>
        </authorList>
    </citation>
    <scope>NUCLEOTIDE SEQUENCE [LARGE SCALE GENOMIC DNA]</scope>
    <source>
        <strain evidence="1 2">BM-138-508</strain>
    </source>
</reference>
<accession>A0ABR2UJ47</accession>
<evidence type="ECO:0000313" key="2">
    <source>
        <dbReference type="Proteomes" id="UP001408356"/>
    </source>
</evidence>
<protein>
    <submittedName>
        <fullName evidence="1">Uncharacterized protein</fullName>
    </submittedName>
</protein>
<proteinExistence type="predicted"/>
<sequence>MQKIGASGGWTDGMLATSGQETLETVGYELFENVVSRRVWLVGWLADTLEGKIPSDPIHPLCIVTITPTIHGQAAKECRANMGAGQSAAYAARFSILDSPSSIPSSLLLTAKAPFPPSNGSASARIPRHWWVSGFCGSPAR</sequence>
<dbReference type="Proteomes" id="UP001408356">
    <property type="component" value="Unassembled WGS sequence"/>
</dbReference>
<dbReference type="EMBL" id="JARVKF010000426">
    <property type="protein sequence ID" value="KAK9414486.1"/>
    <property type="molecule type" value="Genomic_DNA"/>
</dbReference>
<keyword evidence="2" id="KW-1185">Reference proteome</keyword>
<name>A0ABR2UJ47_9PEZI</name>